<feature type="transmembrane region" description="Helical" evidence="11">
    <location>
        <begin position="798"/>
        <end position="817"/>
    </location>
</feature>
<dbReference type="Pfam" id="PF08407">
    <property type="entry name" value="Chitin_synth_1N"/>
    <property type="match status" value="1"/>
</dbReference>
<organism evidence="13 14">
    <name type="scientific">Nadsonia fulvescens var. elongata DSM 6958</name>
    <dbReference type="NCBI Taxonomy" id="857566"/>
    <lineage>
        <taxon>Eukaryota</taxon>
        <taxon>Fungi</taxon>
        <taxon>Dikarya</taxon>
        <taxon>Ascomycota</taxon>
        <taxon>Saccharomycotina</taxon>
        <taxon>Dipodascomycetes</taxon>
        <taxon>Dipodascales</taxon>
        <taxon>Dipodascales incertae sedis</taxon>
        <taxon>Nadsonia</taxon>
    </lineage>
</organism>
<dbReference type="CDD" id="cd04190">
    <property type="entry name" value="Chitin_synth_C"/>
    <property type="match status" value="1"/>
</dbReference>
<evidence type="ECO:0000256" key="7">
    <source>
        <dbReference type="ARBA" id="ARBA00022989"/>
    </source>
</evidence>
<feature type="compositionally biased region" description="Polar residues" evidence="10">
    <location>
        <begin position="85"/>
        <end position="103"/>
    </location>
</feature>
<evidence type="ECO:0000256" key="6">
    <source>
        <dbReference type="ARBA" id="ARBA00022692"/>
    </source>
</evidence>
<evidence type="ECO:0000313" key="13">
    <source>
        <dbReference type="EMBL" id="ODQ68266.1"/>
    </source>
</evidence>
<keyword evidence="6 11" id="KW-0812">Transmembrane</keyword>
<dbReference type="PANTHER" id="PTHR22914">
    <property type="entry name" value="CHITIN SYNTHASE"/>
    <property type="match status" value="1"/>
</dbReference>
<dbReference type="InterPro" id="IPR029044">
    <property type="entry name" value="Nucleotide-diphossugar_trans"/>
</dbReference>
<keyword evidence="5" id="KW-0808">Transferase</keyword>
<evidence type="ECO:0000256" key="10">
    <source>
        <dbReference type="SAM" id="MobiDB-lite"/>
    </source>
</evidence>
<name>A0A1E3PS72_9ASCO</name>
<comment type="subcellular location">
    <subcellularLocation>
        <location evidence="1">Cell membrane</location>
        <topology evidence="1">Multi-pass membrane protein</topology>
    </subcellularLocation>
</comment>
<dbReference type="GO" id="GO:0006031">
    <property type="term" value="P:chitin biosynthetic process"/>
    <property type="evidence" value="ECO:0007669"/>
    <property type="project" value="TreeGrafter"/>
</dbReference>
<evidence type="ECO:0000259" key="12">
    <source>
        <dbReference type="Pfam" id="PF08407"/>
    </source>
</evidence>
<feature type="region of interest" description="Disordered" evidence="10">
    <location>
        <begin position="1"/>
        <end position="106"/>
    </location>
</feature>
<dbReference type="InterPro" id="IPR004835">
    <property type="entry name" value="Chitin_synth"/>
</dbReference>
<evidence type="ECO:0000313" key="14">
    <source>
        <dbReference type="Proteomes" id="UP000095009"/>
    </source>
</evidence>
<feature type="transmembrane region" description="Helical" evidence="11">
    <location>
        <begin position="1045"/>
        <end position="1070"/>
    </location>
</feature>
<evidence type="ECO:0000256" key="11">
    <source>
        <dbReference type="SAM" id="Phobius"/>
    </source>
</evidence>
<reference evidence="13 14" key="1">
    <citation type="journal article" date="2016" name="Proc. Natl. Acad. Sci. U.S.A.">
        <title>Comparative genomics of biotechnologically important yeasts.</title>
        <authorList>
            <person name="Riley R."/>
            <person name="Haridas S."/>
            <person name="Wolfe K.H."/>
            <person name="Lopes M.R."/>
            <person name="Hittinger C.T."/>
            <person name="Goeker M."/>
            <person name="Salamov A.A."/>
            <person name="Wisecaver J.H."/>
            <person name="Long T.M."/>
            <person name="Calvey C.H."/>
            <person name="Aerts A.L."/>
            <person name="Barry K.W."/>
            <person name="Choi C."/>
            <person name="Clum A."/>
            <person name="Coughlan A.Y."/>
            <person name="Deshpande S."/>
            <person name="Douglass A.P."/>
            <person name="Hanson S.J."/>
            <person name="Klenk H.-P."/>
            <person name="LaButti K.M."/>
            <person name="Lapidus A."/>
            <person name="Lindquist E.A."/>
            <person name="Lipzen A.M."/>
            <person name="Meier-Kolthoff J.P."/>
            <person name="Ohm R.A."/>
            <person name="Otillar R.P."/>
            <person name="Pangilinan J.L."/>
            <person name="Peng Y."/>
            <person name="Rokas A."/>
            <person name="Rosa C.A."/>
            <person name="Scheuner C."/>
            <person name="Sibirny A.A."/>
            <person name="Slot J.C."/>
            <person name="Stielow J.B."/>
            <person name="Sun H."/>
            <person name="Kurtzman C.P."/>
            <person name="Blackwell M."/>
            <person name="Grigoriev I.V."/>
            <person name="Jeffries T.W."/>
        </authorList>
    </citation>
    <scope>NUCLEOTIDE SEQUENCE [LARGE SCALE GENOMIC DNA]</scope>
    <source>
        <strain evidence="13 14">DSM 6958</strain>
    </source>
</reference>
<feature type="compositionally biased region" description="Basic and acidic residues" evidence="10">
    <location>
        <begin position="18"/>
        <end position="27"/>
    </location>
</feature>
<dbReference type="Pfam" id="PF01644">
    <property type="entry name" value="Chitin_synth_1"/>
    <property type="match status" value="1"/>
</dbReference>
<keyword evidence="14" id="KW-1185">Reference proteome</keyword>
<feature type="transmembrane region" description="Helical" evidence="11">
    <location>
        <begin position="824"/>
        <end position="846"/>
    </location>
</feature>
<evidence type="ECO:0000256" key="3">
    <source>
        <dbReference type="ARBA" id="ARBA00022475"/>
    </source>
</evidence>
<feature type="domain" description="Chitin synthase N-terminal" evidence="12">
    <location>
        <begin position="332"/>
        <end position="401"/>
    </location>
</feature>
<dbReference type="GO" id="GO:0004100">
    <property type="term" value="F:chitin synthase activity"/>
    <property type="evidence" value="ECO:0007669"/>
    <property type="project" value="UniProtKB-EC"/>
</dbReference>
<dbReference type="SUPFAM" id="SSF53448">
    <property type="entry name" value="Nucleotide-diphospho-sugar transferases"/>
    <property type="match status" value="1"/>
</dbReference>
<proteinExistence type="predicted"/>
<accession>A0A1E3PS72</accession>
<keyword evidence="4" id="KW-0328">Glycosyltransferase</keyword>
<evidence type="ECO:0000256" key="1">
    <source>
        <dbReference type="ARBA" id="ARBA00004651"/>
    </source>
</evidence>
<sequence length="1076" mass="121000">MDHNYGYNHPDPGNADNHTGRQDELYYHQHPIQAPQIQPTYQYDENDEDEEPYNNSANANISHYNPNVTYTTPSVPGHPMPPAPIQQTPAHYSHDVGSNNQHQPLADPQFIAPTKYNPYGTDIAEHRDDSYYNAAGAAPRTGYTHPIGVSQSQSQPGMSSYNSSQPFDQRLSYDVDSEFYEGPNNNGPGNYSHLPVDDVNQTPLFDPNVTPGYPEDPQAYLLKPYQQPQNHALGFHPNMSFNNHSDSDLDNFQPFPIAGDTYALNTYEDEEEEEPFSNAHFDATGNKSRSGIDGDSDANGDESDAHSYENVAPFGVDQPAPPAEGMQLRRTTTMKKVRLYRGNLVLDCPVSKKLLSQLAEPRSEREFTHMRYSAATCDPNDFLADQFTLRQTCYQQPRETELFIVITMYNEDDILLGRTLQGVFKNIKHLSTRKRSNIWGKDAWKKVVVCVVSDGREKINPRARALMASLGVYQDGFAKNIVNDKPVTAHIYEYTTLVGIASVDDKNVKLTTEKTIPVQMMFCLKEKNQKKINSHRWFFSAFGPILKPKVCVLLDAGTRPGGDSIYHLWKTFDLHSNVGGACGEIKADLGKGGKNLINPLVAAQNFEYKMSNILDKPLESTFGFISVLPGAFSAYRYTALQNDVNGNGPLEKYFKGETLHDSGAGIFTSNMYLAEDRILCFELIAKKQSAWVLKYVKSAHAKTDVPDRLGELILQRRRWLNGSFFAAIYSLTHTFNIWGSSHSLSRKIMFHLEFLYQAFTMLFSWFAIGNFFLVFRILTNSLSDKSLGFSPGAVLSTVFLWLYCASLVTTFVLSFGNRPKGTEIFYVIVVCFFAILMAYLIFAAIFVSVKAVETALCQNGNVMTAKLFFQNPTFRDLVVSLVSTYALYFLASFMYFEPWHMFTSFVQYLLISPSFINVLNVYAFCNIHDISWGTKGDVAQKLDLGVAKTDQAGKLEVDIPTQETDIDKSYMSQLLELNVAKEKEEHNPSKGDVDQDYYALVRSSTVLLWMFTNFVLIAVVLNIAGVNAFESSNATAVKRAAQTQIYLTVILWAVAALALVRFIGCTWYLLLRLFGH</sequence>
<dbReference type="EMBL" id="KV454406">
    <property type="protein sequence ID" value="ODQ68266.1"/>
    <property type="molecule type" value="Genomic_DNA"/>
</dbReference>
<dbReference type="GO" id="GO:0030428">
    <property type="term" value="C:cell septum"/>
    <property type="evidence" value="ECO:0007669"/>
    <property type="project" value="TreeGrafter"/>
</dbReference>
<evidence type="ECO:0000256" key="9">
    <source>
        <dbReference type="ARBA" id="ARBA00023316"/>
    </source>
</evidence>
<dbReference type="GO" id="GO:0071555">
    <property type="term" value="P:cell wall organization"/>
    <property type="evidence" value="ECO:0007669"/>
    <property type="project" value="UniProtKB-KW"/>
</dbReference>
<keyword evidence="8 11" id="KW-0472">Membrane</keyword>
<dbReference type="GO" id="GO:0005886">
    <property type="term" value="C:plasma membrane"/>
    <property type="evidence" value="ECO:0007669"/>
    <property type="project" value="UniProtKB-SubCell"/>
</dbReference>
<evidence type="ECO:0000256" key="2">
    <source>
        <dbReference type="ARBA" id="ARBA00012543"/>
    </source>
</evidence>
<evidence type="ECO:0000256" key="4">
    <source>
        <dbReference type="ARBA" id="ARBA00022676"/>
    </source>
</evidence>
<keyword evidence="9" id="KW-0961">Cell wall biogenesis/degradation</keyword>
<feature type="compositionally biased region" description="Low complexity" evidence="10">
    <location>
        <begin position="28"/>
        <end position="43"/>
    </location>
</feature>
<keyword evidence="3" id="KW-1003">Cell membrane</keyword>
<dbReference type="PANTHER" id="PTHR22914:SF9">
    <property type="entry name" value="CHITIN SYNTHASE 1"/>
    <property type="match status" value="1"/>
</dbReference>
<feature type="transmembrane region" description="Helical" evidence="11">
    <location>
        <begin position="719"/>
        <end position="738"/>
    </location>
</feature>
<dbReference type="OrthoDB" id="26569at2759"/>
<dbReference type="InterPro" id="IPR013616">
    <property type="entry name" value="Chitin_synth_N"/>
</dbReference>
<feature type="compositionally biased region" description="Polar residues" evidence="10">
    <location>
        <begin position="56"/>
        <end position="74"/>
    </location>
</feature>
<feature type="transmembrane region" description="Helical" evidence="11">
    <location>
        <begin position="877"/>
        <end position="896"/>
    </location>
</feature>
<dbReference type="AlphaFoldDB" id="A0A1E3PS72"/>
<feature type="region of interest" description="Disordered" evidence="10">
    <location>
        <begin position="269"/>
        <end position="307"/>
    </location>
</feature>
<protein>
    <recommendedName>
        <fullName evidence="2">chitin synthase</fullName>
        <ecNumber evidence="2">2.4.1.16</ecNumber>
    </recommendedName>
</protein>
<gene>
    <name evidence="13" type="ORF">NADFUDRAFT_54766</name>
</gene>
<feature type="transmembrane region" description="Helical" evidence="11">
    <location>
        <begin position="1006"/>
        <end position="1025"/>
    </location>
</feature>
<feature type="transmembrane region" description="Helical" evidence="11">
    <location>
        <begin position="759"/>
        <end position="778"/>
    </location>
</feature>
<evidence type="ECO:0000256" key="5">
    <source>
        <dbReference type="ARBA" id="ARBA00022679"/>
    </source>
</evidence>
<evidence type="ECO:0000256" key="8">
    <source>
        <dbReference type="ARBA" id="ARBA00023136"/>
    </source>
</evidence>
<keyword evidence="7 11" id="KW-1133">Transmembrane helix</keyword>
<dbReference type="EC" id="2.4.1.16" evidence="2"/>
<dbReference type="STRING" id="857566.A0A1E3PS72"/>
<dbReference type="Proteomes" id="UP000095009">
    <property type="component" value="Unassembled WGS sequence"/>
</dbReference>